<feature type="domain" description="Dihydroneopterin aldolase/epimerase" evidence="7">
    <location>
        <begin position="5"/>
        <end position="117"/>
    </location>
</feature>
<dbReference type="CDD" id="cd00534">
    <property type="entry name" value="DHNA_DHNTPE"/>
    <property type="match status" value="1"/>
</dbReference>
<evidence type="ECO:0000256" key="3">
    <source>
        <dbReference type="ARBA" id="ARBA00005708"/>
    </source>
</evidence>
<dbReference type="RefSeq" id="WP_114118398.1">
    <property type="nucleotide sequence ID" value="NZ_BMHU01000005.1"/>
</dbReference>
<dbReference type="NCBIfam" id="TIGR00526">
    <property type="entry name" value="folB_dom"/>
    <property type="match status" value="1"/>
</dbReference>
<accession>A0A367XTL3</accession>
<sequence>MNDTITLTGLVAFGYHGVFEHEKRDGQEFTIDVSLDVDTARAAATDDIADTVHYGELADKVVAIVTGERYDLIETLADRLAVAVLEDPRVIETAVTVHKPHAPITHAFTDVSVTARRRRASA</sequence>
<dbReference type="EC" id="4.1.2.25" evidence="6"/>
<dbReference type="UniPathway" id="UPA00077">
    <property type="reaction ID" value="UER00154"/>
</dbReference>
<keyword evidence="9" id="KW-1185">Reference proteome</keyword>
<evidence type="ECO:0000259" key="7">
    <source>
        <dbReference type="SMART" id="SM00905"/>
    </source>
</evidence>
<keyword evidence="4 6" id="KW-0289">Folate biosynthesis</keyword>
<comment type="function">
    <text evidence="6">Catalyzes the conversion of 7,8-dihydroneopterin to 6-hydroxymethyl-7,8-dihydropterin.</text>
</comment>
<evidence type="ECO:0000313" key="9">
    <source>
        <dbReference type="Proteomes" id="UP000253508"/>
    </source>
</evidence>
<evidence type="ECO:0000313" key="8">
    <source>
        <dbReference type="EMBL" id="RCK56957.1"/>
    </source>
</evidence>
<dbReference type="Pfam" id="PF02152">
    <property type="entry name" value="FolB"/>
    <property type="match status" value="1"/>
</dbReference>
<comment type="caution">
    <text evidence="8">The sequence shown here is derived from an EMBL/GenBank/DDBJ whole genome shotgun (WGS) entry which is preliminary data.</text>
</comment>
<gene>
    <name evidence="8" type="primary">folB</name>
    <name evidence="8" type="ORF">DTO57_11535</name>
</gene>
<dbReference type="FunFam" id="3.30.1130.10:FF:000003">
    <property type="entry name" value="7,8-dihydroneopterin aldolase"/>
    <property type="match status" value="1"/>
</dbReference>
<dbReference type="Gene3D" id="3.30.1130.10">
    <property type="match status" value="1"/>
</dbReference>
<comment type="pathway">
    <text evidence="2 6">Cofactor biosynthesis; tetrahydrofolate biosynthesis; 2-amino-4-hydroxy-6-hydroxymethyl-7,8-dihydropteridine diphosphate from 7,8-dihydroneopterin triphosphate: step 3/4.</text>
</comment>
<evidence type="ECO:0000256" key="2">
    <source>
        <dbReference type="ARBA" id="ARBA00005013"/>
    </source>
</evidence>
<dbReference type="PANTHER" id="PTHR42844:SF1">
    <property type="entry name" value="DIHYDRONEOPTERIN ALDOLASE 1-RELATED"/>
    <property type="match status" value="1"/>
</dbReference>
<reference evidence="8 9" key="1">
    <citation type="submission" date="2018-07" db="EMBL/GenBank/DDBJ databases">
        <title>Microbacterium endoborsara sp. nov., a novel actinobacterium isolated from Borszczowia aralocaspica.</title>
        <authorList>
            <person name="An D."/>
        </authorList>
    </citation>
    <scope>NUCLEOTIDE SEQUENCE [LARGE SCALE GENOMIC DNA]</scope>
    <source>
        <strain evidence="8 9">C1.15228</strain>
    </source>
</reference>
<dbReference type="GO" id="GO:0046656">
    <property type="term" value="P:folic acid biosynthetic process"/>
    <property type="evidence" value="ECO:0007669"/>
    <property type="project" value="UniProtKB-UniRule"/>
</dbReference>
<dbReference type="GO" id="GO:0004150">
    <property type="term" value="F:dihydroneopterin aldolase activity"/>
    <property type="evidence" value="ECO:0007669"/>
    <property type="project" value="UniProtKB-UniRule"/>
</dbReference>
<organism evidence="8 9">
    <name type="scientific">Microbacterium sorbitolivorans</name>
    <dbReference type="NCBI Taxonomy" id="1867410"/>
    <lineage>
        <taxon>Bacteria</taxon>
        <taxon>Bacillati</taxon>
        <taxon>Actinomycetota</taxon>
        <taxon>Actinomycetes</taxon>
        <taxon>Micrococcales</taxon>
        <taxon>Microbacteriaceae</taxon>
        <taxon>Microbacterium</taxon>
    </lineage>
</organism>
<dbReference type="OrthoDB" id="3212934at2"/>
<evidence type="ECO:0000256" key="5">
    <source>
        <dbReference type="ARBA" id="ARBA00023239"/>
    </source>
</evidence>
<dbReference type="NCBIfam" id="TIGR00525">
    <property type="entry name" value="folB"/>
    <property type="match status" value="1"/>
</dbReference>
<name>A0A367XTL3_9MICO</name>
<dbReference type="PANTHER" id="PTHR42844">
    <property type="entry name" value="DIHYDRONEOPTERIN ALDOLASE 1-RELATED"/>
    <property type="match status" value="1"/>
</dbReference>
<dbReference type="InterPro" id="IPR006156">
    <property type="entry name" value="Dihydroneopterin_aldolase"/>
</dbReference>
<keyword evidence="5 6" id="KW-0456">Lyase</keyword>
<dbReference type="InterPro" id="IPR043133">
    <property type="entry name" value="GTP-CH-I_C/QueF"/>
</dbReference>
<dbReference type="GO" id="GO:0046654">
    <property type="term" value="P:tetrahydrofolate biosynthetic process"/>
    <property type="evidence" value="ECO:0007669"/>
    <property type="project" value="UniProtKB-UniRule"/>
</dbReference>
<dbReference type="GO" id="GO:0005737">
    <property type="term" value="C:cytoplasm"/>
    <property type="evidence" value="ECO:0007669"/>
    <property type="project" value="TreeGrafter"/>
</dbReference>
<dbReference type="EMBL" id="QORO01000005">
    <property type="protein sequence ID" value="RCK56957.1"/>
    <property type="molecule type" value="Genomic_DNA"/>
</dbReference>
<comment type="similarity">
    <text evidence="3 6">Belongs to the DHNA family.</text>
</comment>
<dbReference type="Proteomes" id="UP000253508">
    <property type="component" value="Unassembled WGS sequence"/>
</dbReference>
<evidence type="ECO:0000256" key="6">
    <source>
        <dbReference type="RuleBase" id="RU362079"/>
    </source>
</evidence>
<dbReference type="InterPro" id="IPR006157">
    <property type="entry name" value="FolB_dom"/>
</dbReference>
<dbReference type="SUPFAM" id="SSF55620">
    <property type="entry name" value="Tetrahydrobiopterin biosynthesis enzymes-like"/>
    <property type="match status" value="1"/>
</dbReference>
<proteinExistence type="inferred from homology"/>
<protein>
    <recommendedName>
        <fullName evidence="6">7,8-dihydroneopterin aldolase</fullName>
        <ecNumber evidence="6">4.1.2.25</ecNumber>
    </recommendedName>
</protein>
<dbReference type="SMART" id="SM00905">
    <property type="entry name" value="FolB"/>
    <property type="match status" value="1"/>
</dbReference>
<dbReference type="AlphaFoldDB" id="A0A367XTL3"/>
<comment type="catalytic activity">
    <reaction evidence="1 6">
        <text>7,8-dihydroneopterin = 6-hydroxymethyl-7,8-dihydropterin + glycolaldehyde</text>
        <dbReference type="Rhea" id="RHEA:10540"/>
        <dbReference type="ChEBI" id="CHEBI:17001"/>
        <dbReference type="ChEBI" id="CHEBI:17071"/>
        <dbReference type="ChEBI" id="CHEBI:44841"/>
        <dbReference type="EC" id="4.1.2.25"/>
    </reaction>
</comment>
<evidence type="ECO:0000256" key="1">
    <source>
        <dbReference type="ARBA" id="ARBA00001353"/>
    </source>
</evidence>
<evidence type="ECO:0000256" key="4">
    <source>
        <dbReference type="ARBA" id="ARBA00022909"/>
    </source>
</evidence>